<dbReference type="Proteomes" id="UP001152049">
    <property type="component" value="Unassembled WGS sequence"/>
</dbReference>
<reference evidence="4" key="1">
    <citation type="submission" date="2022-09" db="EMBL/GenBank/DDBJ databases">
        <title>Fusarium specimens isolated from Avocado Roots.</title>
        <authorList>
            <person name="Stajich J."/>
            <person name="Roper C."/>
            <person name="Heimlech-Rivalta G."/>
        </authorList>
    </citation>
    <scope>NUCLEOTIDE SEQUENCE</scope>
    <source>
        <strain evidence="4">CF00136</strain>
    </source>
</reference>
<keyword evidence="1" id="KW-0521">NADP</keyword>
<sequence>MTTILNVAIAGASGALGSAVLSKLVATPHLNVRVLRNLGSKSVFPPAIQVTDVDYSSTEELTRALADQHALVSTVGAPGISGQLQLIDACIAAGVNRFIPSDFGVDLENPNAQKLPLFIPKARIHQYLVDKCNTTGISYTYIYTGSFLDWGFKNNMSFDVLSDTPTIVGDGNLSFSGILLPTTGEAVVGVLNNLVATKNRAVFVRDFITTQNQPLAMARRIAPERHYNPVHAELDDLQDAADDRLAQGLYDMETFRPYIYRAMFDPAYRREPLALDNQLLRISEKSEADLEEAMKAVLG</sequence>
<protein>
    <recommendedName>
        <fullName evidence="3">NmrA-like domain-containing protein</fullName>
    </recommendedName>
</protein>
<comment type="caution">
    <text evidence="4">The sequence shown here is derived from an EMBL/GenBank/DDBJ whole genome shotgun (WGS) entry which is preliminary data.</text>
</comment>
<dbReference type="InterPro" id="IPR051609">
    <property type="entry name" value="NmrA/Isoflavone_reductase-like"/>
</dbReference>
<dbReference type="CDD" id="cd05259">
    <property type="entry name" value="PCBER_SDR_a"/>
    <property type="match status" value="1"/>
</dbReference>
<dbReference type="GO" id="GO:0016491">
    <property type="term" value="F:oxidoreductase activity"/>
    <property type="evidence" value="ECO:0007669"/>
    <property type="project" value="UniProtKB-KW"/>
</dbReference>
<dbReference type="Gene3D" id="3.40.50.720">
    <property type="entry name" value="NAD(P)-binding Rossmann-like Domain"/>
    <property type="match status" value="1"/>
</dbReference>
<name>A0A9W8RM73_9HYPO</name>
<keyword evidence="5" id="KW-1185">Reference proteome</keyword>
<evidence type="ECO:0000259" key="3">
    <source>
        <dbReference type="Pfam" id="PF05368"/>
    </source>
</evidence>
<gene>
    <name evidence="4" type="ORF">NW762_014100</name>
</gene>
<organism evidence="4 5">
    <name type="scientific">Fusarium torreyae</name>
    <dbReference type="NCBI Taxonomy" id="1237075"/>
    <lineage>
        <taxon>Eukaryota</taxon>
        <taxon>Fungi</taxon>
        <taxon>Dikarya</taxon>
        <taxon>Ascomycota</taxon>
        <taxon>Pezizomycotina</taxon>
        <taxon>Sordariomycetes</taxon>
        <taxon>Hypocreomycetidae</taxon>
        <taxon>Hypocreales</taxon>
        <taxon>Nectriaceae</taxon>
        <taxon>Fusarium</taxon>
    </lineage>
</organism>
<keyword evidence="2" id="KW-0560">Oxidoreductase</keyword>
<dbReference type="InterPro" id="IPR036291">
    <property type="entry name" value="NAD(P)-bd_dom_sf"/>
</dbReference>
<dbReference type="EMBL" id="JAOQAZ010000047">
    <property type="protein sequence ID" value="KAJ4245230.1"/>
    <property type="molecule type" value="Genomic_DNA"/>
</dbReference>
<dbReference type="PANTHER" id="PTHR47706">
    <property type="entry name" value="NMRA-LIKE FAMILY PROTEIN"/>
    <property type="match status" value="1"/>
</dbReference>
<dbReference type="OrthoDB" id="9974981at2759"/>
<dbReference type="InterPro" id="IPR008030">
    <property type="entry name" value="NmrA-like"/>
</dbReference>
<evidence type="ECO:0000313" key="5">
    <source>
        <dbReference type="Proteomes" id="UP001152049"/>
    </source>
</evidence>
<dbReference type="PANTHER" id="PTHR47706:SF1">
    <property type="entry name" value="CIPA-LIKE, PUTATIVE (AFU_ORTHOLOGUE AFUA_1G12460)-RELATED"/>
    <property type="match status" value="1"/>
</dbReference>
<evidence type="ECO:0000313" key="4">
    <source>
        <dbReference type="EMBL" id="KAJ4245230.1"/>
    </source>
</evidence>
<proteinExistence type="predicted"/>
<dbReference type="SUPFAM" id="SSF51735">
    <property type="entry name" value="NAD(P)-binding Rossmann-fold domains"/>
    <property type="match status" value="1"/>
</dbReference>
<evidence type="ECO:0000256" key="2">
    <source>
        <dbReference type="ARBA" id="ARBA00023002"/>
    </source>
</evidence>
<dbReference type="AlphaFoldDB" id="A0A9W8RM73"/>
<dbReference type="InterPro" id="IPR045312">
    <property type="entry name" value="PCBER-like"/>
</dbReference>
<accession>A0A9W8RM73</accession>
<evidence type="ECO:0000256" key="1">
    <source>
        <dbReference type="ARBA" id="ARBA00022857"/>
    </source>
</evidence>
<dbReference type="Pfam" id="PF05368">
    <property type="entry name" value="NmrA"/>
    <property type="match status" value="1"/>
</dbReference>
<dbReference type="Gene3D" id="3.90.25.10">
    <property type="entry name" value="UDP-galactose 4-epimerase, domain 1"/>
    <property type="match status" value="1"/>
</dbReference>
<feature type="domain" description="NmrA-like" evidence="3">
    <location>
        <begin position="7"/>
        <end position="158"/>
    </location>
</feature>